<evidence type="ECO:0000259" key="1">
    <source>
        <dbReference type="PROSITE" id="PS51787"/>
    </source>
</evidence>
<proteinExistence type="predicted"/>
<comment type="caution">
    <text evidence="2">The sequence shown here is derived from an EMBL/GenBank/DDBJ whole genome shotgun (WGS) entry which is preliminary data.</text>
</comment>
<reference evidence="2 3" key="1">
    <citation type="submission" date="2018-07" db="EMBL/GenBank/DDBJ databases">
        <title>Genomic Encyclopedia of Type Strains, Phase III (KMG-III): the genomes of soil and plant-associated and newly described type strains.</title>
        <authorList>
            <person name="Whitman W."/>
        </authorList>
    </citation>
    <scope>NUCLEOTIDE SEQUENCE [LARGE SCALE GENOMIC DNA]</scope>
    <source>
        <strain evidence="2 3">CECT 7731</strain>
    </source>
</reference>
<dbReference type="AlphaFoldDB" id="A0A368ZYV2"/>
<protein>
    <recommendedName>
        <fullName evidence="1">Lon N-terminal domain-containing protein</fullName>
    </recommendedName>
</protein>
<dbReference type="InterPro" id="IPR046336">
    <property type="entry name" value="Lon_prtase_N_sf"/>
</dbReference>
<dbReference type="OrthoDB" id="8558970at2"/>
<dbReference type="Proteomes" id="UP000253506">
    <property type="component" value="Unassembled WGS sequence"/>
</dbReference>
<evidence type="ECO:0000313" key="3">
    <source>
        <dbReference type="Proteomes" id="UP000253506"/>
    </source>
</evidence>
<sequence length="216" mass="24657">MEKIAVFPIPNCVAFPGNTMPLHVFEPRYRQMVDFCIQHEMPLGVCHVEKVLQKAKPEQTVAEALSSNQATYKPVPILTAGKVDIIETFQDGRLLIEISLDQRFQLVEQVQMLPFFIYNANRYDDIMLSQELIDKAEIAKGKVLHRLQALAAQAPDLSQLLASPEWQTKTPDQLSYELFQFIKLDSEIMQAILEEKTAEQRLISFLGVLNKITGRR</sequence>
<dbReference type="EMBL" id="QPJQ01000017">
    <property type="protein sequence ID" value="RCX01296.1"/>
    <property type="molecule type" value="Genomic_DNA"/>
</dbReference>
<dbReference type="PANTHER" id="PTHR46732:SF8">
    <property type="entry name" value="ATP-DEPENDENT PROTEASE LA (LON) DOMAIN PROTEIN"/>
    <property type="match status" value="1"/>
</dbReference>
<dbReference type="SUPFAM" id="SSF88697">
    <property type="entry name" value="PUA domain-like"/>
    <property type="match status" value="1"/>
</dbReference>
<organism evidence="2 3">
    <name type="scientific">Marinomonas foliarum</name>
    <dbReference type="NCBI Taxonomy" id="491950"/>
    <lineage>
        <taxon>Bacteria</taxon>
        <taxon>Pseudomonadati</taxon>
        <taxon>Pseudomonadota</taxon>
        <taxon>Gammaproteobacteria</taxon>
        <taxon>Oceanospirillales</taxon>
        <taxon>Oceanospirillaceae</taxon>
        <taxon>Marinomonas</taxon>
    </lineage>
</organism>
<dbReference type="PANTHER" id="PTHR46732">
    <property type="entry name" value="ATP-DEPENDENT PROTEASE LA (LON) DOMAIN PROTEIN"/>
    <property type="match status" value="1"/>
</dbReference>
<dbReference type="PROSITE" id="PS51787">
    <property type="entry name" value="LON_N"/>
    <property type="match status" value="1"/>
</dbReference>
<dbReference type="RefSeq" id="WP_114412254.1">
    <property type="nucleotide sequence ID" value="NZ_QPJQ01000017.1"/>
</dbReference>
<dbReference type="InterPro" id="IPR003111">
    <property type="entry name" value="Lon_prtase_N"/>
</dbReference>
<dbReference type="Pfam" id="PF02190">
    <property type="entry name" value="LON_substr_bdg"/>
    <property type="match status" value="1"/>
</dbReference>
<accession>A0A368ZYV2</accession>
<feature type="domain" description="Lon N-terminal" evidence="1">
    <location>
        <begin position="4"/>
        <end position="213"/>
    </location>
</feature>
<dbReference type="InterPro" id="IPR015947">
    <property type="entry name" value="PUA-like_sf"/>
</dbReference>
<dbReference type="Gene3D" id="2.30.130.40">
    <property type="entry name" value="LON domain-like"/>
    <property type="match status" value="1"/>
</dbReference>
<gene>
    <name evidence="2" type="ORF">DFP77_11776</name>
</gene>
<dbReference type="SMART" id="SM00464">
    <property type="entry name" value="LON"/>
    <property type="match status" value="1"/>
</dbReference>
<evidence type="ECO:0000313" key="2">
    <source>
        <dbReference type="EMBL" id="RCX01296.1"/>
    </source>
</evidence>
<name>A0A368ZYV2_9GAMM</name>